<proteinExistence type="predicted"/>
<dbReference type="SUPFAM" id="SSF46565">
    <property type="entry name" value="Chaperone J-domain"/>
    <property type="match status" value="1"/>
</dbReference>
<gene>
    <name evidence="5" type="ORF">IPK02_01350</name>
</gene>
<dbReference type="InterPro" id="IPR051727">
    <property type="entry name" value="DnaJ_C3_Co-chaperones"/>
</dbReference>
<evidence type="ECO:0000313" key="6">
    <source>
        <dbReference type="Proteomes" id="UP000706151"/>
    </source>
</evidence>
<evidence type="ECO:0000256" key="3">
    <source>
        <dbReference type="ARBA" id="ARBA00022824"/>
    </source>
</evidence>
<dbReference type="EMBL" id="JADJOT010000002">
    <property type="protein sequence ID" value="MBK7952703.1"/>
    <property type="molecule type" value="Genomic_DNA"/>
</dbReference>
<evidence type="ECO:0000313" key="5">
    <source>
        <dbReference type="EMBL" id="MBK7952703.1"/>
    </source>
</evidence>
<dbReference type="InterPro" id="IPR036869">
    <property type="entry name" value="J_dom_sf"/>
</dbReference>
<keyword evidence="3" id="KW-0256">Endoplasmic reticulum</keyword>
<keyword evidence="2" id="KW-0732">Signal</keyword>
<protein>
    <submittedName>
        <fullName evidence="5">DnaJ domain-containing protein</fullName>
    </submittedName>
</protein>
<comment type="caution">
    <text evidence="5">The sequence shown here is derived from an EMBL/GenBank/DDBJ whole genome shotgun (WGS) entry which is preliminary data.</text>
</comment>
<name>A0A935T497_9PROT</name>
<dbReference type="PROSITE" id="PS50076">
    <property type="entry name" value="DNAJ_2"/>
    <property type="match status" value="1"/>
</dbReference>
<dbReference type="GO" id="GO:0034975">
    <property type="term" value="P:protein folding in endoplasmic reticulum"/>
    <property type="evidence" value="ECO:0007669"/>
    <property type="project" value="TreeGrafter"/>
</dbReference>
<dbReference type="PANTHER" id="PTHR44140:SF2">
    <property type="entry name" value="LD25575P"/>
    <property type="match status" value="1"/>
</dbReference>
<dbReference type="Pfam" id="PF00226">
    <property type="entry name" value="DnaJ"/>
    <property type="match status" value="1"/>
</dbReference>
<accession>A0A935T497</accession>
<dbReference type="AlphaFoldDB" id="A0A935T497"/>
<evidence type="ECO:0000256" key="2">
    <source>
        <dbReference type="ARBA" id="ARBA00022729"/>
    </source>
</evidence>
<dbReference type="Gene3D" id="1.10.287.110">
    <property type="entry name" value="DnaJ domain"/>
    <property type="match status" value="1"/>
</dbReference>
<dbReference type="SMART" id="SM00271">
    <property type="entry name" value="DnaJ"/>
    <property type="match status" value="1"/>
</dbReference>
<dbReference type="GO" id="GO:0051787">
    <property type="term" value="F:misfolded protein binding"/>
    <property type="evidence" value="ECO:0007669"/>
    <property type="project" value="TreeGrafter"/>
</dbReference>
<dbReference type="GO" id="GO:0051087">
    <property type="term" value="F:protein-folding chaperone binding"/>
    <property type="evidence" value="ECO:0007669"/>
    <property type="project" value="TreeGrafter"/>
</dbReference>
<organism evidence="5 6">
    <name type="scientific">Candidatus Accumulibacter affinis</name>
    <dbReference type="NCBI Taxonomy" id="2954384"/>
    <lineage>
        <taxon>Bacteria</taxon>
        <taxon>Pseudomonadati</taxon>
        <taxon>Pseudomonadota</taxon>
        <taxon>Betaproteobacteria</taxon>
        <taxon>Candidatus Accumulibacter</taxon>
    </lineage>
</organism>
<dbReference type="Proteomes" id="UP000706151">
    <property type="component" value="Unassembled WGS sequence"/>
</dbReference>
<dbReference type="PANTHER" id="PTHR44140">
    <property type="entry name" value="LD25575P"/>
    <property type="match status" value="1"/>
</dbReference>
<sequence>MDTTKDYYAILGVLPTAEEVVIRTAYRTLAQRYHPDRFEGDKQEANRKMAEINEAYSILSDADRRQEYDRVRGPNTQSGDSYFYGEADDIPPHYDPLERDWAVAVKYYSDLQEIESQLAKISWRLAYSFRAYLLEEKLFADRKRVADAMESKFLELYFGTNSNLVSFARELIERRHKRAAKALNEAVRILGSNIDAARVIKQIQRDFLSPHVGTEADLMSMHGITFDGERYHYKDYQYDKLADAVNYATLQKSRAKA</sequence>
<dbReference type="CDD" id="cd06257">
    <property type="entry name" value="DnaJ"/>
    <property type="match status" value="1"/>
</dbReference>
<reference evidence="5 6" key="1">
    <citation type="submission" date="2020-10" db="EMBL/GenBank/DDBJ databases">
        <title>Connecting structure to function with the recovery of over 1000 high-quality activated sludge metagenome-assembled genomes encoding full-length rRNA genes using long-read sequencing.</title>
        <authorList>
            <person name="Singleton C.M."/>
            <person name="Petriglieri F."/>
            <person name="Kristensen J.M."/>
            <person name="Kirkegaard R.H."/>
            <person name="Michaelsen T.Y."/>
            <person name="Andersen M.H."/>
            <person name="Karst S.M."/>
            <person name="Dueholm M.S."/>
            <person name="Nielsen P.H."/>
            <person name="Albertsen M."/>
        </authorList>
    </citation>
    <scope>NUCLEOTIDE SEQUENCE [LARGE SCALE GENOMIC DNA]</scope>
    <source>
        <strain evidence="5">Fred_18-Q3-R57-64_BAT3C.720</strain>
    </source>
</reference>
<comment type="subcellular location">
    <subcellularLocation>
        <location evidence="1">Endoplasmic reticulum</location>
    </subcellularLocation>
</comment>
<dbReference type="PRINTS" id="PR00625">
    <property type="entry name" value="JDOMAIN"/>
</dbReference>
<feature type="domain" description="J" evidence="4">
    <location>
        <begin position="6"/>
        <end position="72"/>
    </location>
</feature>
<evidence type="ECO:0000259" key="4">
    <source>
        <dbReference type="PROSITE" id="PS50076"/>
    </source>
</evidence>
<dbReference type="InterPro" id="IPR001623">
    <property type="entry name" value="DnaJ_domain"/>
</dbReference>
<evidence type="ECO:0000256" key="1">
    <source>
        <dbReference type="ARBA" id="ARBA00004240"/>
    </source>
</evidence>